<evidence type="ECO:0000313" key="3">
    <source>
        <dbReference type="Proteomes" id="UP000438182"/>
    </source>
</evidence>
<evidence type="ECO:0000313" key="2">
    <source>
        <dbReference type="EMBL" id="MWC00270.1"/>
    </source>
</evidence>
<sequence>MNDRPAVPAGRRDVVVVGGGVAGLVAALDCARAGYDVVVLEASEVLGGCVGRVEAAGVPVPLDSGAESWATRGGAVAPLIDALGLGDAIVDPHPAGSWLVTAGRGGALSAAPTPKTGVLGIPAHPLAADVRRIVGLGGALRAATDRFRPLGRRLHRDPVMLGPLVRARLGARVLDRLVTPIAAGVYSADPEVLEVDSVAPGLVAATREHRSLARGVEAQLAA</sequence>
<dbReference type="Pfam" id="PF01593">
    <property type="entry name" value="Amino_oxidase"/>
    <property type="match status" value="1"/>
</dbReference>
<organism evidence="2 3">
    <name type="scientific">Agromyces seonyuensis</name>
    <dbReference type="NCBI Taxonomy" id="2662446"/>
    <lineage>
        <taxon>Bacteria</taxon>
        <taxon>Bacillati</taxon>
        <taxon>Actinomycetota</taxon>
        <taxon>Actinomycetes</taxon>
        <taxon>Micrococcales</taxon>
        <taxon>Microbacteriaceae</taxon>
        <taxon>Agromyces</taxon>
    </lineage>
</organism>
<comment type="caution">
    <text evidence="2">The sequence shown here is derived from an EMBL/GenBank/DDBJ whole genome shotgun (WGS) entry which is preliminary data.</text>
</comment>
<dbReference type="PANTHER" id="PTHR42923:SF3">
    <property type="entry name" value="PROTOPORPHYRINOGEN OXIDASE"/>
    <property type="match status" value="1"/>
</dbReference>
<dbReference type="InterPro" id="IPR036188">
    <property type="entry name" value="FAD/NAD-bd_sf"/>
</dbReference>
<proteinExistence type="predicted"/>
<evidence type="ECO:0000259" key="1">
    <source>
        <dbReference type="Pfam" id="PF01593"/>
    </source>
</evidence>
<accession>A0A6I4P6L7</accession>
<reference evidence="2 3" key="1">
    <citation type="submission" date="2019-12" db="EMBL/GenBank/DDBJ databases">
        <authorList>
            <person name="Kim Y.S."/>
        </authorList>
    </citation>
    <scope>NUCLEOTIDE SEQUENCE [LARGE SCALE GENOMIC DNA]</scope>
    <source>
        <strain evidence="2 3">MMS17-SY077</strain>
    </source>
</reference>
<gene>
    <name evidence="2" type="ORF">GB864_17150</name>
</gene>
<dbReference type="InterPro" id="IPR050464">
    <property type="entry name" value="Zeta_carotene_desat/Oxidored"/>
</dbReference>
<dbReference type="Proteomes" id="UP000438182">
    <property type="component" value="Unassembled WGS sequence"/>
</dbReference>
<dbReference type="Gene3D" id="1.10.3110.10">
    <property type="entry name" value="protoporphyrinogen ix oxidase, domain 3"/>
    <property type="match status" value="1"/>
</dbReference>
<feature type="domain" description="Amine oxidase" evidence="1">
    <location>
        <begin position="21"/>
        <end position="215"/>
    </location>
</feature>
<name>A0A6I4P6L7_9MICO</name>
<feature type="non-terminal residue" evidence="2">
    <location>
        <position position="222"/>
    </location>
</feature>
<dbReference type="SUPFAM" id="SSF51905">
    <property type="entry name" value="FAD/NAD(P)-binding domain"/>
    <property type="match status" value="1"/>
</dbReference>
<protein>
    <submittedName>
        <fullName evidence="2">NAD(P)-binding protein</fullName>
    </submittedName>
</protein>
<keyword evidence="3" id="KW-1185">Reference proteome</keyword>
<dbReference type="AlphaFoldDB" id="A0A6I4P6L7"/>
<dbReference type="GO" id="GO:0016491">
    <property type="term" value="F:oxidoreductase activity"/>
    <property type="evidence" value="ECO:0007669"/>
    <property type="project" value="InterPro"/>
</dbReference>
<dbReference type="Gene3D" id="3.50.50.60">
    <property type="entry name" value="FAD/NAD(P)-binding domain"/>
    <property type="match status" value="1"/>
</dbReference>
<dbReference type="PANTHER" id="PTHR42923">
    <property type="entry name" value="PROTOPORPHYRINOGEN OXIDASE"/>
    <property type="match status" value="1"/>
</dbReference>
<dbReference type="RefSeq" id="WP_160426907.1">
    <property type="nucleotide sequence ID" value="NZ_WSTA01000118.1"/>
</dbReference>
<dbReference type="InterPro" id="IPR002937">
    <property type="entry name" value="Amino_oxidase"/>
</dbReference>
<dbReference type="EMBL" id="WSTA01000118">
    <property type="protein sequence ID" value="MWC00270.1"/>
    <property type="molecule type" value="Genomic_DNA"/>
</dbReference>